<gene>
    <name evidence="1" type="ORF">GCM10007036_24670</name>
</gene>
<reference evidence="1" key="1">
    <citation type="journal article" date="2014" name="Int. J. Syst. Evol. Microbiol.">
        <title>Complete genome sequence of Corynebacterium casei LMG S-19264T (=DSM 44701T), isolated from a smear-ripened cheese.</title>
        <authorList>
            <consortium name="US DOE Joint Genome Institute (JGI-PGF)"/>
            <person name="Walter F."/>
            <person name="Albersmeier A."/>
            <person name="Kalinowski J."/>
            <person name="Ruckert C."/>
        </authorList>
    </citation>
    <scope>NUCLEOTIDE SEQUENCE</scope>
    <source>
        <strain evidence="1">CGMCC 1.12214</strain>
    </source>
</reference>
<dbReference type="Proteomes" id="UP000603912">
    <property type="component" value="Unassembled WGS sequence"/>
</dbReference>
<reference evidence="1" key="2">
    <citation type="submission" date="2020-09" db="EMBL/GenBank/DDBJ databases">
        <authorList>
            <person name="Sun Q."/>
            <person name="Zhou Y."/>
        </authorList>
    </citation>
    <scope>NUCLEOTIDE SEQUENCE</scope>
    <source>
        <strain evidence="1">CGMCC 1.12214</strain>
    </source>
</reference>
<dbReference type="AlphaFoldDB" id="A0A917MJZ8"/>
<dbReference type="EMBL" id="BMES01000002">
    <property type="protein sequence ID" value="GGH20834.1"/>
    <property type="molecule type" value="Genomic_DNA"/>
</dbReference>
<organism evidence="1 2">
    <name type="scientific">Alsobacter metallidurans</name>
    <dbReference type="NCBI Taxonomy" id="340221"/>
    <lineage>
        <taxon>Bacteria</taxon>
        <taxon>Pseudomonadati</taxon>
        <taxon>Pseudomonadota</taxon>
        <taxon>Alphaproteobacteria</taxon>
        <taxon>Hyphomicrobiales</taxon>
        <taxon>Alsobacteraceae</taxon>
        <taxon>Alsobacter</taxon>
    </lineage>
</organism>
<accession>A0A917MJZ8</accession>
<proteinExistence type="predicted"/>
<evidence type="ECO:0000313" key="1">
    <source>
        <dbReference type="EMBL" id="GGH20834.1"/>
    </source>
</evidence>
<protein>
    <submittedName>
        <fullName evidence="1">Uncharacterized protein</fullName>
    </submittedName>
</protein>
<comment type="caution">
    <text evidence="1">The sequence shown here is derived from an EMBL/GenBank/DDBJ whole genome shotgun (WGS) entry which is preliminary data.</text>
</comment>
<evidence type="ECO:0000313" key="2">
    <source>
        <dbReference type="Proteomes" id="UP000603912"/>
    </source>
</evidence>
<keyword evidence="2" id="KW-1185">Reference proteome</keyword>
<name>A0A917MJZ8_9HYPH</name>
<sequence length="67" mass="6827">MAAPPTMTVRAIAAPATVRHSAEVAAKRIVLNLRMAFVSLRPLVGACGSYGASIGEVSAPADHGRAI</sequence>